<feature type="compositionally biased region" description="Basic residues" evidence="1">
    <location>
        <begin position="369"/>
        <end position="387"/>
    </location>
</feature>
<feature type="region of interest" description="Disordered" evidence="1">
    <location>
        <begin position="325"/>
        <end position="387"/>
    </location>
</feature>
<keyword evidence="3" id="KW-1185">Reference proteome</keyword>
<proteinExistence type="predicted"/>
<protein>
    <submittedName>
        <fullName evidence="2">Uncharacterized protein</fullName>
    </submittedName>
</protein>
<gene>
    <name evidence="2" type="ORF">PCOR1329_LOCUS40945</name>
</gene>
<evidence type="ECO:0000313" key="2">
    <source>
        <dbReference type="EMBL" id="CAK0847849.1"/>
    </source>
</evidence>
<name>A0ABN9TPY1_9DINO</name>
<accession>A0ABN9TPY1</accession>
<evidence type="ECO:0000313" key="3">
    <source>
        <dbReference type="Proteomes" id="UP001189429"/>
    </source>
</evidence>
<dbReference type="EMBL" id="CAUYUJ010014935">
    <property type="protein sequence ID" value="CAK0847849.1"/>
    <property type="molecule type" value="Genomic_DNA"/>
</dbReference>
<evidence type="ECO:0000256" key="1">
    <source>
        <dbReference type="SAM" id="MobiDB-lite"/>
    </source>
</evidence>
<sequence length="387" mass="41180">MAYPATGVSPAKYRCTWCNSLKRRTQQIRKGRPEAFAQWTHIPPEDKKAFCKVAAHLYGEDLVKKMTEYIEVVHEKSNESAWKEKGDAILLSEAKELPRFVREPWAFDNLVRNVGTFKCEHTGQEFIVVPGYSFENTSKEVHRETNSRTVEQVSKIPRVKAKAKAKAKTTAATQPTRVPKLPMGLAKKVGQALESLRESKLDIGKCLVLAESEQGGEFVPARLVAKLKSMQGEITTFTVQLDVPAKGADKEGAAKAIQAAKTAVCDHVTLIDQINGLLEDMPAEVRSALLPDEPAGANGETVEAAPDGAALGEAAVEAGGDAAAATKCQDRAPTAEVAAARGSKRSATEASGGKGRGRVAAAGVVKGSGRGRGRGAGKAKAKAKAKA</sequence>
<comment type="caution">
    <text evidence="2">The sequence shown here is derived from an EMBL/GenBank/DDBJ whole genome shotgun (WGS) entry which is preliminary data.</text>
</comment>
<reference evidence="2" key="1">
    <citation type="submission" date="2023-10" db="EMBL/GenBank/DDBJ databases">
        <authorList>
            <person name="Chen Y."/>
            <person name="Shah S."/>
            <person name="Dougan E. K."/>
            <person name="Thang M."/>
            <person name="Chan C."/>
        </authorList>
    </citation>
    <scope>NUCLEOTIDE SEQUENCE [LARGE SCALE GENOMIC DNA]</scope>
</reference>
<organism evidence="2 3">
    <name type="scientific">Prorocentrum cordatum</name>
    <dbReference type="NCBI Taxonomy" id="2364126"/>
    <lineage>
        <taxon>Eukaryota</taxon>
        <taxon>Sar</taxon>
        <taxon>Alveolata</taxon>
        <taxon>Dinophyceae</taxon>
        <taxon>Prorocentrales</taxon>
        <taxon>Prorocentraceae</taxon>
        <taxon>Prorocentrum</taxon>
    </lineage>
</organism>
<dbReference type="Proteomes" id="UP001189429">
    <property type="component" value="Unassembled WGS sequence"/>
</dbReference>